<dbReference type="GO" id="GO:0016491">
    <property type="term" value="F:oxidoreductase activity"/>
    <property type="evidence" value="ECO:0007669"/>
    <property type="project" value="InterPro"/>
</dbReference>
<dbReference type="Gene3D" id="3.40.228.10">
    <property type="entry name" value="Dimethylsulfoxide Reductase, domain 2"/>
    <property type="match status" value="1"/>
</dbReference>
<name>A0A9E5MMA9_9GAMM</name>
<sequence length="220" mass="23861">MKKVKTFCRNCSALCSMEVTVEDGKLTHVTGDGTASPYGAYMCVKGRASLDFHNGAEDRLLHSLKRDAQGDFDPIDHEQALDEIAKQLSTLIDQYGPRSVALYHGTGAYRSVLGAQLEKSFLSALKTPNLFSTMTIDQSAKWVTMGRMGVMASGKPALTDIDLAVIVGNNPLVTHQTMPFAAGECGAPGRAFTQAKERGTRFIIIDPRRAAPKPPALRIY</sequence>
<dbReference type="Gene3D" id="2.20.25.90">
    <property type="entry name" value="ADC-like domains"/>
    <property type="match status" value="1"/>
</dbReference>
<dbReference type="InterPro" id="IPR050612">
    <property type="entry name" value="Prok_Mopterin_Oxidored"/>
</dbReference>
<reference evidence="5" key="1">
    <citation type="submission" date="2020-03" db="EMBL/GenBank/DDBJ databases">
        <authorList>
            <person name="Guo F."/>
        </authorList>
    </citation>
    <scope>NUCLEOTIDE SEQUENCE</scope>
    <source>
        <strain evidence="5">JCM 30134</strain>
    </source>
</reference>
<evidence type="ECO:0000259" key="4">
    <source>
        <dbReference type="PROSITE" id="PS51669"/>
    </source>
</evidence>
<comment type="caution">
    <text evidence="5">The sequence shown here is derived from an EMBL/GenBank/DDBJ whole genome shotgun (WGS) entry which is preliminary data.</text>
</comment>
<organism evidence="5 6">
    <name type="scientific">Pseudomaricurvus hydrocarbonicus</name>
    <dbReference type="NCBI Taxonomy" id="1470433"/>
    <lineage>
        <taxon>Bacteria</taxon>
        <taxon>Pseudomonadati</taxon>
        <taxon>Pseudomonadota</taxon>
        <taxon>Gammaproteobacteria</taxon>
        <taxon>Cellvibrionales</taxon>
        <taxon>Cellvibrionaceae</taxon>
        <taxon>Pseudomaricurvus</taxon>
    </lineage>
</organism>
<dbReference type="Proteomes" id="UP000787472">
    <property type="component" value="Unassembled WGS sequence"/>
</dbReference>
<evidence type="ECO:0000313" key="6">
    <source>
        <dbReference type="Proteomes" id="UP000787472"/>
    </source>
</evidence>
<dbReference type="Pfam" id="PF00384">
    <property type="entry name" value="Molybdopterin"/>
    <property type="match status" value="1"/>
</dbReference>
<evidence type="ECO:0000256" key="3">
    <source>
        <dbReference type="ARBA" id="ARBA00023014"/>
    </source>
</evidence>
<evidence type="ECO:0000313" key="5">
    <source>
        <dbReference type="EMBL" id="NHO65870.1"/>
    </source>
</evidence>
<dbReference type="PANTHER" id="PTHR43742:SF6">
    <property type="entry name" value="OXIDOREDUCTASE YYAE-RELATED"/>
    <property type="match status" value="1"/>
</dbReference>
<proteinExistence type="predicted"/>
<dbReference type="AlphaFoldDB" id="A0A9E5MMA9"/>
<keyword evidence="2" id="KW-0408">Iron</keyword>
<dbReference type="PROSITE" id="PS51669">
    <property type="entry name" value="4FE4S_MOW_BIS_MGD"/>
    <property type="match status" value="1"/>
</dbReference>
<dbReference type="GO" id="GO:0046872">
    <property type="term" value="F:metal ion binding"/>
    <property type="evidence" value="ECO:0007669"/>
    <property type="project" value="UniProtKB-KW"/>
</dbReference>
<keyword evidence="3" id="KW-0411">Iron-sulfur</keyword>
<evidence type="ECO:0000256" key="2">
    <source>
        <dbReference type="ARBA" id="ARBA00023004"/>
    </source>
</evidence>
<gene>
    <name evidence="5" type="ORF">G8770_09985</name>
</gene>
<keyword evidence="6" id="KW-1185">Reference proteome</keyword>
<dbReference type="GO" id="GO:0051536">
    <property type="term" value="F:iron-sulfur cluster binding"/>
    <property type="evidence" value="ECO:0007669"/>
    <property type="project" value="UniProtKB-KW"/>
</dbReference>
<dbReference type="RefSeq" id="WP_167185649.1">
    <property type="nucleotide sequence ID" value="NZ_JAAONZ010000006.1"/>
</dbReference>
<dbReference type="InterPro" id="IPR006963">
    <property type="entry name" value="Mopterin_OxRdtase_4Fe-4S_dom"/>
</dbReference>
<keyword evidence="1" id="KW-0479">Metal-binding</keyword>
<protein>
    <submittedName>
        <fullName evidence="5">Molybdopterin-dependent oxidoreductase</fullName>
    </submittedName>
</protein>
<feature type="domain" description="4Fe-4S Mo/W bis-MGD-type" evidence="4">
    <location>
        <begin position="1"/>
        <end position="57"/>
    </location>
</feature>
<evidence type="ECO:0000256" key="1">
    <source>
        <dbReference type="ARBA" id="ARBA00022723"/>
    </source>
</evidence>
<dbReference type="SUPFAM" id="SSF53706">
    <property type="entry name" value="Formate dehydrogenase/DMSO reductase, domains 1-3"/>
    <property type="match status" value="1"/>
</dbReference>
<dbReference type="Gene3D" id="3.40.50.740">
    <property type="match status" value="1"/>
</dbReference>
<dbReference type="PANTHER" id="PTHR43742">
    <property type="entry name" value="TRIMETHYLAMINE-N-OXIDE REDUCTASE"/>
    <property type="match status" value="1"/>
</dbReference>
<dbReference type="SMART" id="SM00926">
    <property type="entry name" value="Molybdop_Fe4S4"/>
    <property type="match status" value="1"/>
</dbReference>
<accession>A0A9E5MMA9</accession>
<dbReference type="Pfam" id="PF04879">
    <property type="entry name" value="Molybdop_Fe4S4"/>
    <property type="match status" value="1"/>
</dbReference>
<dbReference type="EMBL" id="JAAONZ010000006">
    <property type="protein sequence ID" value="NHO65870.1"/>
    <property type="molecule type" value="Genomic_DNA"/>
</dbReference>
<dbReference type="InterPro" id="IPR006656">
    <property type="entry name" value="Mopterin_OxRdtase"/>
</dbReference>